<evidence type="ECO:0000313" key="1">
    <source>
        <dbReference type="EMBL" id="TPV39627.1"/>
    </source>
</evidence>
<comment type="caution">
    <text evidence="1">The sequence shown here is derived from an EMBL/GenBank/DDBJ whole genome shotgun (WGS) entry which is preliminary data.</text>
</comment>
<sequence length="376" mass="43441">MKKFFLFIFFSVVITGAVIFFSGDKEKIITEIESKIPVKLTTEASKQTKWDKNAENSEANEEESVEDSWYPENDDEIIAKQIEGKQNDFGNSISNNRNSEYKVIEDIIDKLVLNHINGDGLIPLLESAQSSEYAGSTSLQRVSSNRVKRLNQKYNEKMSTLKHSKWKKVQDFQTTLDGLFNTVLETTQNPSEEDYEKAKAESDKLIEIYKDMRRETLEGIAKDFAKDGKIIWSHTTAIGAVNRADNIVRDNIALNAAVGLMEYSYHNLNVKTSYPHLDLREPKDVTNLQKIKLDKYVNPKEENEYGKQLIRWGNYFRDIGMLIDKAVNQRDEKARLEVIQKFNLASIEYMNIIGNDPFEKIEEGIKWNPENKKWPF</sequence>
<organism evidence="1 2">
    <name type="scientific">Bacillus dicomae</name>
    <dbReference type="NCBI Taxonomy" id="3088378"/>
    <lineage>
        <taxon>Bacteria</taxon>
        <taxon>Bacillati</taxon>
        <taxon>Bacillota</taxon>
        <taxon>Bacilli</taxon>
        <taxon>Bacillales</taxon>
        <taxon>Bacillaceae</taxon>
        <taxon>Bacillus</taxon>
        <taxon>Bacillus cereus group</taxon>
    </lineage>
</organism>
<gene>
    <name evidence="1" type="ORF">FJ659_24960</name>
</gene>
<accession>A0AC61T052</accession>
<name>A0AC61T052_9BACI</name>
<dbReference type="EMBL" id="VHIV01000008">
    <property type="protein sequence ID" value="TPV39627.1"/>
    <property type="molecule type" value="Genomic_DNA"/>
</dbReference>
<evidence type="ECO:0000313" key="2">
    <source>
        <dbReference type="Proteomes" id="UP000317636"/>
    </source>
</evidence>
<reference evidence="1" key="1">
    <citation type="submission" date="2019-06" db="EMBL/GenBank/DDBJ databases">
        <title>Draft genome sequence of Bacillus sp. strain MHSD28.</title>
        <authorList>
            <person name="Makuwa S.C."/>
            <person name="Serepa-Dlamini M.H."/>
        </authorList>
    </citation>
    <scope>NUCLEOTIDE SEQUENCE</scope>
    <source>
        <strain evidence="1">MHSD28</strain>
    </source>
</reference>
<protein>
    <submittedName>
        <fullName evidence="1">Uncharacterized protein</fullName>
    </submittedName>
</protein>
<dbReference type="Proteomes" id="UP000317636">
    <property type="component" value="Unassembled WGS sequence"/>
</dbReference>
<keyword evidence="2" id="KW-1185">Reference proteome</keyword>
<proteinExistence type="predicted"/>